<accession>A0A2V0RKM4</accession>
<dbReference type="EMBL" id="BDQA01000635">
    <property type="protein sequence ID" value="GBH22102.1"/>
    <property type="molecule type" value="Genomic_RNA"/>
</dbReference>
<organism evidence="1">
    <name type="scientific">viral metagenome</name>
    <dbReference type="NCBI Taxonomy" id="1070528"/>
    <lineage>
        <taxon>unclassified sequences</taxon>
        <taxon>metagenomes</taxon>
        <taxon>organismal metagenomes</taxon>
    </lineage>
</organism>
<name>A0A2V0RKM4_9ZZZZ</name>
<dbReference type="AlphaFoldDB" id="A0A2V0RKM4"/>
<protein>
    <submittedName>
        <fullName evidence="1">Uncharacterized protein</fullName>
    </submittedName>
</protein>
<reference evidence="1" key="1">
    <citation type="submission" date="2017-04" db="EMBL/GenBank/DDBJ databases">
        <title>Unveiling RNA virosphere associated with marine microorganisms.</title>
        <authorList>
            <person name="Urayama S."/>
            <person name="Takaki Y."/>
            <person name="Nishi S."/>
            <person name="Yoshida Y."/>
            <person name="Deguchi S."/>
            <person name="Takai K."/>
            <person name="Nunoura T."/>
        </authorList>
    </citation>
    <scope>NUCLEOTIDE SEQUENCE</scope>
</reference>
<sequence length="262" mass="30654">MSLFQTSYDFSTLHENYEKRDTKYLSPNMKLTVFNGRIEASTRDKYLFTVAYNQGYFCRSRDMLGGEVKKIELSSKYLARLENVIGIIMPVATGKSTIVKEYNPIGELADVDDLIEPIRHGMNYKYLDLCEREMQLARYKLHRGLLKNWDSHNTIMTNRLRLALCIHKRTRVILMHNAGQFKALTGKKPLAALMVQDKVWKAVKNHRLYDNETMKIHKLNVETIRKESEKDAYKKGTFTLPSYEILRSTLFDLIDDENKQKK</sequence>
<evidence type="ECO:0000313" key="1">
    <source>
        <dbReference type="EMBL" id="GBH22102.1"/>
    </source>
</evidence>
<comment type="caution">
    <text evidence="1">The sequence shown here is derived from an EMBL/GenBank/DDBJ whole genome shotgun (WGS) entry which is preliminary data.</text>
</comment>
<proteinExistence type="predicted"/>